<dbReference type="InterPro" id="IPR006076">
    <property type="entry name" value="FAD-dep_OxRdtase"/>
</dbReference>
<evidence type="ECO:0000313" key="3">
    <source>
        <dbReference type="EMBL" id="CAD9670081.1"/>
    </source>
</evidence>
<dbReference type="PANTHER" id="PTHR13847:SF150">
    <property type="entry name" value="OXIDOREDUCTASE TDA3-RELATED"/>
    <property type="match status" value="1"/>
</dbReference>
<feature type="compositionally biased region" description="Basic residues" evidence="1">
    <location>
        <begin position="418"/>
        <end position="428"/>
    </location>
</feature>
<sequence length="438" mass="46474">MATAPRASGFSPGSRVVILGGGLQGCSTAYFLRQRGFEDVTIVERTGIAASSSGKGGGFLARGWGDGGPTQRLHELSFDLHEELAETLGVESFHKMPTLQVVSELGLREWPPKPKASRRPPRPLAPWLDPEDTRTSLMDDGTAQVVPEELCRKLFENSGAKLVLGAVTGLDVDDEGKCSSVQVAPPTPQAPSGAGADVGEEHEGEEAGCRRVECDVLVVALGVWTVLLEDWMVDRTGLRVPLEGIYSSSMVFPASDAVSNRPYALFCAEDSNGCHLELYPRKDGSLYVCGLGGSLMARGADLREGGDFSHAASRTAPNAKSINSAQKSLQSMLTPSAGVDVQSPAIAQACMRPCAPDALPLMGQVPETENMFVAAGHNCWGILWAPVTGLCMAELIADGACSSVDLAPFHPGRFSKPPGKKNRKRGRHAAQEPVGEQW</sequence>
<feature type="region of interest" description="Disordered" evidence="1">
    <location>
        <begin position="412"/>
        <end position="438"/>
    </location>
</feature>
<dbReference type="PANTHER" id="PTHR13847">
    <property type="entry name" value="SARCOSINE DEHYDROGENASE-RELATED"/>
    <property type="match status" value="1"/>
</dbReference>
<feature type="region of interest" description="Disordered" evidence="1">
    <location>
        <begin position="110"/>
        <end position="132"/>
    </location>
</feature>
<dbReference type="Gene3D" id="3.50.50.60">
    <property type="entry name" value="FAD/NAD(P)-binding domain"/>
    <property type="match status" value="1"/>
</dbReference>
<organism evidence="3">
    <name type="scientific">Rhizochromulina marina</name>
    <dbReference type="NCBI Taxonomy" id="1034831"/>
    <lineage>
        <taxon>Eukaryota</taxon>
        <taxon>Sar</taxon>
        <taxon>Stramenopiles</taxon>
        <taxon>Ochrophyta</taxon>
        <taxon>Dictyochophyceae</taxon>
        <taxon>Rhizochromulinales</taxon>
        <taxon>Rhizochromulina</taxon>
    </lineage>
</organism>
<name>A0A7S2RG03_9STRA</name>
<dbReference type="PROSITE" id="PS51257">
    <property type="entry name" value="PROKAR_LIPOPROTEIN"/>
    <property type="match status" value="1"/>
</dbReference>
<dbReference type="AlphaFoldDB" id="A0A7S2RG03"/>
<dbReference type="Pfam" id="PF01266">
    <property type="entry name" value="DAO"/>
    <property type="match status" value="1"/>
</dbReference>
<gene>
    <name evidence="3" type="ORF">RMAR1173_LOCUS4210</name>
</gene>
<dbReference type="EMBL" id="HBHJ01006426">
    <property type="protein sequence ID" value="CAD9670081.1"/>
    <property type="molecule type" value="Transcribed_RNA"/>
</dbReference>
<accession>A0A7S2RG03</accession>
<evidence type="ECO:0000259" key="2">
    <source>
        <dbReference type="Pfam" id="PF01266"/>
    </source>
</evidence>
<reference evidence="3" key="1">
    <citation type="submission" date="2021-01" db="EMBL/GenBank/DDBJ databases">
        <authorList>
            <person name="Corre E."/>
            <person name="Pelletier E."/>
            <person name="Niang G."/>
            <person name="Scheremetjew M."/>
            <person name="Finn R."/>
            <person name="Kale V."/>
            <person name="Holt S."/>
            <person name="Cochrane G."/>
            <person name="Meng A."/>
            <person name="Brown T."/>
            <person name="Cohen L."/>
        </authorList>
    </citation>
    <scope>NUCLEOTIDE SEQUENCE</scope>
    <source>
        <strain evidence="3">CCMP1243</strain>
    </source>
</reference>
<dbReference type="SUPFAM" id="SSF51905">
    <property type="entry name" value="FAD/NAD(P)-binding domain"/>
    <property type="match status" value="1"/>
</dbReference>
<dbReference type="Gene3D" id="3.30.9.10">
    <property type="entry name" value="D-Amino Acid Oxidase, subunit A, domain 2"/>
    <property type="match status" value="1"/>
</dbReference>
<feature type="region of interest" description="Disordered" evidence="1">
    <location>
        <begin position="180"/>
        <end position="205"/>
    </location>
</feature>
<evidence type="ECO:0000256" key="1">
    <source>
        <dbReference type="SAM" id="MobiDB-lite"/>
    </source>
</evidence>
<dbReference type="InterPro" id="IPR036188">
    <property type="entry name" value="FAD/NAD-bd_sf"/>
</dbReference>
<dbReference type="GO" id="GO:0005737">
    <property type="term" value="C:cytoplasm"/>
    <property type="evidence" value="ECO:0007669"/>
    <property type="project" value="TreeGrafter"/>
</dbReference>
<proteinExistence type="predicted"/>
<feature type="domain" description="FAD dependent oxidoreductase" evidence="2">
    <location>
        <begin position="15"/>
        <end position="395"/>
    </location>
</feature>
<protein>
    <recommendedName>
        <fullName evidence="2">FAD dependent oxidoreductase domain-containing protein</fullName>
    </recommendedName>
</protein>